<proteinExistence type="predicted"/>
<dbReference type="AlphaFoldDB" id="A0A6C0BTE7"/>
<dbReference type="EMBL" id="MN739247">
    <property type="protein sequence ID" value="QHS95340.1"/>
    <property type="molecule type" value="Genomic_DNA"/>
</dbReference>
<sequence>MDIQPITKIKISKEKWLNQKVKYEDNTINKDLIEEMSLQTYEWINSKNDFHVIIDFDSFKSEFINLLYNKYLDE</sequence>
<evidence type="ECO:0000313" key="1">
    <source>
        <dbReference type="EMBL" id="QHS95340.1"/>
    </source>
</evidence>
<protein>
    <submittedName>
        <fullName evidence="1">Uncharacterized protein</fullName>
    </submittedName>
</protein>
<name>A0A6C0BTE7_9ZZZZ</name>
<accession>A0A6C0BTE7</accession>
<organism evidence="1">
    <name type="scientific">viral metagenome</name>
    <dbReference type="NCBI Taxonomy" id="1070528"/>
    <lineage>
        <taxon>unclassified sequences</taxon>
        <taxon>metagenomes</taxon>
        <taxon>organismal metagenomes</taxon>
    </lineage>
</organism>
<reference evidence="1" key="1">
    <citation type="journal article" date="2020" name="Nature">
        <title>Giant virus diversity and host interactions through global metagenomics.</title>
        <authorList>
            <person name="Schulz F."/>
            <person name="Roux S."/>
            <person name="Paez-Espino D."/>
            <person name="Jungbluth S."/>
            <person name="Walsh D.A."/>
            <person name="Denef V.J."/>
            <person name="McMahon K.D."/>
            <person name="Konstantinidis K.T."/>
            <person name="Eloe-Fadrosh E.A."/>
            <person name="Kyrpides N.C."/>
            <person name="Woyke T."/>
        </authorList>
    </citation>
    <scope>NUCLEOTIDE SEQUENCE</scope>
    <source>
        <strain evidence="1">GVMAG-M-3300018428-35</strain>
    </source>
</reference>